<dbReference type="InterPro" id="IPR027417">
    <property type="entry name" value="P-loop_NTPase"/>
</dbReference>
<evidence type="ECO:0000313" key="2">
    <source>
        <dbReference type="Proteomes" id="UP001227126"/>
    </source>
</evidence>
<dbReference type="RefSeq" id="WP_284486476.1">
    <property type="nucleotide sequence ID" value="NZ_JASNJE010000021.1"/>
</dbReference>
<evidence type="ECO:0000313" key="1">
    <source>
        <dbReference type="EMBL" id="MDK3074543.1"/>
    </source>
</evidence>
<comment type="caution">
    <text evidence="1">The sequence shown here is derived from an EMBL/GenBank/DDBJ whole genome shotgun (WGS) entry which is preliminary data.</text>
</comment>
<accession>A0ABT7FHF4</accession>
<sequence length="224" mass="25615">MNIGRFPDLKGTLFIVTYGRSGSTLLQSLLQTIPGAHIAGENHNTLEGLFRAGQSARQTLRDWGQQEQPANHPWHNADRIDPGRFEKALAKAFVQNVLKPPQNARWIGFKEIRTGAVNDEFAAFLNFHRRNFPNPFFVFNSRNAEDVANSSWWKDEPRADVLHMIRKLDDRYADFAAKNPNCSHHVFHEETVKNPISLRPLFDKLGEPLDLPAVAQVMERRLTH</sequence>
<dbReference type="SUPFAM" id="SSF52540">
    <property type="entry name" value="P-loop containing nucleoside triphosphate hydrolases"/>
    <property type="match status" value="1"/>
</dbReference>
<dbReference type="Proteomes" id="UP001227126">
    <property type="component" value="Unassembled WGS sequence"/>
</dbReference>
<reference evidence="1 2" key="1">
    <citation type="submission" date="2023-05" db="EMBL/GenBank/DDBJ databases">
        <title>Sedimentitalea sp. nov. JM2-8.</title>
        <authorList>
            <person name="Huang J."/>
        </authorList>
    </citation>
    <scope>NUCLEOTIDE SEQUENCE [LARGE SCALE GENOMIC DNA]</scope>
    <source>
        <strain evidence="1 2">JM2-8</strain>
    </source>
</reference>
<organism evidence="1 2">
    <name type="scientific">Sedimentitalea xiamensis</name>
    <dbReference type="NCBI Taxonomy" id="3050037"/>
    <lineage>
        <taxon>Bacteria</taxon>
        <taxon>Pseudomonadati</taxon>
        <taxon>Pseudomonadota</taxon>
        <taxon>Alphaproteobacteria</taxon>
        <taxon>Rhodobacterales</taxon>
        <taxon>Paracoccaceae</taxon>
        <taxon>Sedimentitalea</taxon>
    </lineage>
</organism>
<dbReference type="Pfam" id="PF13469">
    <property type="entry name" value="Sulfotransfer_3"/>
    <property type="match status" value="1"/>
</dbReference>
<keyword evidence="2" id="KW-1185">Reference proteome</keyword>
<dbReference type="EMBL" id="JASNJE010000021">
    <property type="protein sequence ID" value="MDK3074543.1"/>
    <property type="molecule type" value="Genomic_DNA"/>
</dbReference>
<protein>
    <submittedName>
        <fullName evidence="1">Sulfotransferase</fullName>
    </submittedName>
</protein>
<gene>
    <name evidence="1" type="ORF">QO034_15705</name>
</gene>
<name>A0ABT7FHF4_9RHOB</name>
<proteinExistence type="predicted"/>
<dbReference type="Gene3D" id="3.40.50.300">
    <property type="entry name" value="P-loop containing nucleotide triphosphate hydrolases"/>
    <property type="match status" value="1"/>
</dbReference>